<feature type="domain" description="NAD-dependent epimerase/dehydratase" evidence="3">
    <location>
        <begin position="5"/>
        <end position="246"/>
    </location>
</feature>
<proteinExistence type="inferred from homology"/>
<dbReference type="Gene3D" id="3.40.50.720">
    <property type="entry name" value="NAD(P)-binding Rossmann-like Domain"/>
    <property type="match status" value="1"/>
</dbReference>
<comment type="caution">
    <text evidence="4">The sequence shown here is derived from an EMBL/GenBank/DDBJ whole genome shotgun (WGS) entry which is preliminary data.</text>
</comment>
<dbReference type="GO" id="GO:0016616">
    <property type="term" value="F:oxidoreductase activity, acting on the CH-OH group of donors, NAD or NADP as acceptor"/>
    <property type="evidence" value="ECO:0007669"/>
    <property type="project" value="TreeGrafter"/>
</dbReference>
<evidence type="ECO:0000256" key="2">
    <source>
        <dbReference type="ARBA" id="ARBA00023445"/>
    </source>
</evidence>
<dbReference type="InterPro" id="IPR001509">
    <property type="entry name" value="Epimerase_deHydtase"/>
</dbReference>
<reference evidence="4" key="1">
    <citation type="journal article" date="2014" name="Int. J. Syst. Evol. Microbiol.">
        <title>Complete genome sequence of Corynebacterium casei LMG S-19264T (=DSM 44701T), isolated from a smear-ripened cheese.</title>
        <authorList>
            <consortium name="US DOE Joint Genome Institute (JGI-PGF)"/>
            <person name="Walter F."/>
            <person name="Albersmeier A."/>
            <person name="Kalinowski J."/>
            <person name="Ruckert C."/>
        </authorList>
    </citation>
    <scope>NUCLEOTIDE SEQUENCE</scope>
    <source>
        <strain evidence="4">CGMCC 4.3508</strain>
    </source>
</reference>
<name>A0A917R5V0_9NOCA</name>
<dbReference type="AlphaFoldDB" id="A0A917R5V0"/>
<evidence type="ECO:0000259" key="3">
    <source>
        <dbReference type="Pfam" id="PF01370"/>
    </source>
</evidence>
<dbReference type="Proteomes" id="UP000638263">
    <property type="component" value="Unassembled WGS sequence"/>
</dbReference>
<sequence length="359" mass="38550">MSTRVLVTGATGFVAGHVIVELLDHGYAVRGTVRDLADTGKRAHLAEYAVRVGGDLEFAAADLELDSGWAAAVAGCTQVLHVASPFPPTPPDDDSELIRTAVDGTLRVLRAAAAAPAVRRVVLTSSIAAIAHGHRDDAVRTEADWTVVERSPAYQRSKTLAERAAWEFTESLPAGRGLELVVVNPGMVLGPLLAPETSTSHEPVRRLLAGDVPGLPRVGWSVVDVRDLAVAHRLALETAQAAGKRYICAGDHVWMRDMARLLAAEYRPRGFRIATRGLPDPLVRLAAVFDRGLRLTVPALGKVERLSAARARSELGWTMRPVDETVRDTAESLLRERIVTPPRRSASAPGGRRVRAAEA</sequence>
<evidence type="ECO:0000313" key="4">
    <source>
        <dbReference type="EMBL" id="GGK91408.1"/>
    </source>
</evidence>
<dbReference type="PANTHER" id="PTHR10366:SF564">
    <property type="entry name" value="STEROL-4-ALPHA-CARBOXYLATE 3-DEHYDROGENASE, DECARBOXYLATING"/>
    <property type="match status" value="1"/>
</dbReference>
<organism evidence="4 5">
    <name type="scientific">Nocardia jinanensis</name>
    <dbReference type="NCBI Taxonomy" id="382504"/>
    <lineage>
        <taxon>Bacteria</taxon>
        <taxon>Bacillati</taxon>
        <taxon>Actinomycetota</taxon>
        <taxon>Actinomycetes</taxon>
        <taxon>Mycobacteriales</taxon>
        <taxon>Nocardiaceae</taxon>
        <taxon>Nocardia</taxon>
    </lineage>
</organism>
<gene>
    <name evidence="4" type="ORF">GCM10011588_02170</name>
</gene>
<accession>A0A917R5V0</accession>
<dbReference type="EMBL" id="BMMH01000001">
    <property type="protein sequence ID" value="GGK91408.1"/>
    <property type="molecule type" value="Genomic_DNA"/>
</dbReference>
<keyword evidence="1" id="KW-0560">Oxidoreductase</keyword>
<dbReference type="SUPFAM" id="SSF51735">
    <property type="entry name" value="NAD(P)-binding Rossmann-fold domains"/>
    <property type="match status" value="1"/>
</dbReference>
<dbReference type="RefSeq" id="WP_058855705.1">
    <property type="nucleotide sequence ID" value="NZ_BMMH01000001.1"/>
</dbReference>
<reference evidence="4" key="2">
    <citation type="submission" date="2020-09" db="EMBL/GenBank/DDBJ databases">
        <authorList>
            <person name="Sun Q."/>
            <person name="Zhou Y."/>
        </authorList>
    </citation>
    <scope>NUCLEOTIDE SEQUENCE</scope>
    <source>
        <strain evidence="4">CGMCC 4.3508</strain>
    </source>
</reference>
<evidence type="ECO:0000313" key="5">
    <source>
        <dbReference type="Proteomes" id="UP000638263"/>
    </source>
</evidence>
<dbReference type="PANTHER" id="PTHR10366">
    <property type="entry name" value="NAD DEPENDENT EPIMERASE/DEHYDRATASE"/>
    <property type="match status" value="1"/>
</dbReference>
<comment type="similarity">
    <text evidence="2">Belongs to the NAD(P)-dependent epimerase/dehydratase family. Dihydroflavonol-4-reductase subfamily.</text>
</comment>
<dbReference type="InterPro" id="IPR050425">
    <property type="entry name" value="NAD(P)_dehydrat-like"/>
</dbReference>
<dbReference type="FunFam" id="3.40.50.720:FF:000336">
    <property type="entry name" value="Aldehyde reductase"/>
    <property type="match status" value="1"/>
</dbReference>
<evidence type="ECO:0000256" key="1">
    <source>
        <dbReference type="ARBA" id="ARBA00023002"/>
    </source>
</evidence>
<dbReference type="InterPro" id="IPR036291">
    <property type="entry name" value="NAD(P)-bd_dom_sf"/>
</dbReference>
<protein>
    <submittedName>
        <fullName evidence="4">Dihydroflavonol-4-reductase</fullName>
    </submittedName>
</protein>
<keyword evidence="5" id="KW-1185">Reference proteome</keyword>
<dbReference type="Pfam" id="PF01370">
    <property type="entry name" value="Epimerase"/>
    <property type="match status" value="1"/>
</dbReference>